<dbReference type="PROSITE" id="PS50850">
    <property type="entry name" value="MFS"/>
    <property type="match status" value="1"/>
</dbReference>
<keyword evidence="3" id="KW-0813">Transport</keyword>
<feature type="transmembrane region" description="Helical" evidence="8">
    <location>
        <begin position="374"/>
        <end position="399"/>
    </location>
</feature>
<feature type="region of interest" description="Disordered" evidence="7">
    <location>
        <begin position="473"/>
        <end position="504"/>
    </location>
</feature>
<dbReference type="HOGENOM" id="CLU_021993_0_0_1"/>
<gene>
    <name evidence="10" type="ORF">HMPREF1120_09070</name>
</gene>
<feature type="compositionally biased region" description="Polar residues" evidence="7">
    <location>
        <begin position="39"/>
        <end position="52"/>
    </location>
</feature>
<feature type="domain" description="Major facilitator superfamily (MFS) profile" evidence="9">
    <location>
        <begin position="73"/>
        <end position="467"/>
    </location>
</feature>
<dbReference type="OrthoDB" id="413079at2759"/>
<dbReference type="eggNOG" id="ENOG502QQA7">
    <property type="taxonomic scope" value="Eukaryota"/>
</dbReference>
<evidence type="ECO:0000256" key="3">
    <source>
        <dbReference type="ARBA" id="ARBA00022448"/>
    </source>
</evidence>
<evidence type="ECO:0000256" key="4">
    <source>
        <dbReference type="ARBA" id="ARBA00022692"/>
    </source>
</evidence>
<dbReference type="GO" id="GO:0022857">
    <property type="term" value="F:transmembrane transporter activity"/>
    <property type="evidence" value="ECO:0007669"/>
    <property type="project" value="InterPro"/>
</dbReference>
<feature type="transmembrane region" description="Helical" evidence="8">
    <location>
        <begin position="107"/>
        <end position="127"/>
    </location>
</feature>
<evidence type="ECO:0000313" key="11">
    <source>
        <dbReference type="Proteomes" id="UP000007304"/>
    </source>
</evidence>
<evidence type="ECO:0000256" key="5">
    <source>
        <dbReference type="ARBA" id="ARBA00022989"/>
    </source>
</evidence>
<dbReference type="Proteomes" id="UP000007304">
    <property type="component" value="Unassembled WGS sequence"/>
</dbReference>
<feature type="transmembrane region" description="Helical" evidence="8">
    <location>
        <begin position="411"/>
        <end position="432"/>
    </location>
</feature>
<feature type="transmembrane region" description="Helical" evidence="8">
    <location>
        <begin position="74"/>
        <end position="95"/>
    </location>
</feature>
<dbReference type="InterPro" id="IPR020846">
    <property type="entry name" value="MFS_dom"/>
</dbReference>
<dbReference type="InterPro" id="IPR011701">
    <property type="entry name" value="MFS"/>
</dbReference>
<name>H6CBI7_EXODN</name>
<dbReference type="EMBL" id="JH226137">
    <property type="protein sequence ID" value="EHY61134.1"/>
    <property type="molecule type" value="Genomic_DNA"/>
</dbReference>
<dbReference type="VEuPathDB" id="FungiDB:HMPREF1120_09070"/>
<feature type="transmembrane region" description="Helical" evidence="8">
    <location>
        <begin position="148"/>
        <end position="170"/>
    </location>
</feature>
<comment type="similarity">
    <text evidence="2">Belongs to the major facilitator superfamily.</text>
</comment>
<keyword evidence="5 8" id="KW-1133">Transmembrane helix</keyword>
<dbReference type="GO" id="GO:0016020">
    <property type="term" value="C:membrane"/>
    <property type="evidence" value="ECO:0007669"/>
    <property type="project" value="TreeGrafter"/>
</dbReference>
<protein>
    <recommendedName>
        <fullName evidence="9">Major facilitator superfamily (MFS) profile domain-containing protein</fullName>
    </recommendedName>
</protein>
<dbReference type="InterPro" id="IPR036259">
    <property type="entry name" value="MFS_trans_sf"/>
</dbReference>
<evidence type="ECO:0000256" key="1">
    <source>
        <dbReference type="ARBA" id="ARBA00004127"/>
    </source>
</evidence>
<keyword evidence="6 8" id="KW-0472">Membrane</keyword>
<dbReference type="AlphaFoldDB" id="H6CBI7"/>
<dbReference type="InParanoid" id="H6CBI7"/>
<comment type="subcellular location">
    <subcellularLocation>
        <location evidence="1">Endomembrane system</location>
        <topology evidence="1">Multi-pass membrane protein</topology>
    </subcellularLocation>
</comment>
<feature type="compositionally biased region" description="Basic and acidic residues" evidence="7">
    <location>
        <begin position="473"/>
        <end position="489"/>
    </location>
</feature>
<evidence type="ECO:0000256" key="8">
    <source>
        <dbReference type="SAM" id="Phobius"/>
    </source>
</evidence>
<evidence type="ECO:0000259" key="9">
    <source>
        <dbReference type="PROSITE" id="PS50850"/>
    </source>
</evidence>
<organism evidence="10 11">
    <name type="scientific">Exophiala dermatitidis (strain ATCC 34100 / CBS 525.76 / NIH/UT8656)</name>
    <name type="common">Black yeast</name>
    <name type="synonym">Wangiella dermatitidis</name>
    <dbReference type="NCBI Taxonomy" id="858893"/>
    <lineage>
        <taxon>Eukaryota</taxon>
        <taxon>Fungi</taxon>
        <taxon>Dikarya</taxon>
        <taxon>Ascomycota</taxon>
        <taxon>Pezizomycotina</taxon>
        <taxon>Eurotiomycetes</taxon>
        <taxon>Chaetothyriomycetidae</taxon>
        <taxon>Chaetothyriales</taxon>
        <taxon>Herpotrichiellaceae</taxon>
        <taxon>Exophiala</taxon>
    </lineage>
</organism>
<dbReference type="Pfam" id="PF07690">
    <property type="entry name" value="MFS_1"/>
    <property type="match status" value="1"/>
</dbReference>
<accession>H6CBI7</accession>
<sequence>MDISCRDIPRIFNTMMGNALLSHAQEPEQRPLLLPTATCGRTPNSPNTQDSIKNPEHEHGHAASEHYAFSILRLVAVMSNFLVCGVVVTGIGVLLPDISTFYHVKDGTTALIFPTGVTGYVCASVFADHVHGHLGRRGIAFLSPAFRFLAMGILATGPPFSIALTGYFLMGFGTGLSDAGFCAWAANVPYASVVQGFMHGSYSVGSILGPVLANLMLKNVHEWYEFYRMTGVLLLVELVVLVLAFRLDHAVPRSESPKEQELELQQTGHLKTNNALRHRATWICGAFCFFYVGLEACFTDWIAVFMQRARHTDPTTSSLATSMFWIGMASGRFILGPLSGFISIKLAVAGYLVVLMVLQVLFRILTTGTTHANVTASLVLLVGSGLVCGPMFPSAILLLSSKLPVPPAAQVGAVAAVSALGQIGAGIAPYAVGVVADRLGIQQLLNVIGALAALTLVVWAVFATLPEKANLKKPDSEVQVRRSGSPDRESAEDELERKRVYRAV</sequence>
<dbReference type="SUPFAM" id="SSF103473">
    <property type="entry name" value="MFS general substrate transporter"/>
    <property type="match status" value="1"/>
</dbReference>
<dbReference type="GeneID" id="20313709"/>
<feature type="region of interest" description="Disordered" evidence="7">
    <location>
        <begin position="34"/>
        <end position="57"/>
    </location>
</feature>
<proteinExistence type="inferred from homology"/>
<dbReference type="InterPro" id="IPR051788">
    <property type="entry name" value="MFS_Transporter"/>
</dbReference>
<reference evidence="10" key="1">
    <citation type="submission" date="2011-07" db="EMBL/GenBank/DDBJ databases">
        <title>The Genome Sequence of Exophiala (Wangiella) dermatitidis NIH/UT8656.</title>
        <authorList>
            <consortium name="The Broad Institute Genome Sequencing Platform"/>
            <person name="Cuomo C."/>
            <person name="Wang Z."/>
            <person name="Hunicke-Smith S."/>
            <person name="Szanislo P.J."/>
            <person name="Earl A."/>
            <person name="Young S.K."/>
            <person name="Zeng Q."/>
            <person name="Gargeya S."/>
            <person name="Fitzgerald M."/>
            <person name="Haas B."/>
            <person name="Abouelleil A."/>
            <person name="Alvarado L."/>
            <person name="Arachchi H.M."/>
            <person name="Berlin A."/>
            <person name="Brown A."/>
            <person name="Chapman S.B."/>
            <person name="Chen Z."/>
            <person name="Dunbar C."/>
            <person name="Freedman E."/>
            <person name="Gearin G."/>
            <person name="Gellesch M."/>
            <person name="Goldberg J."/>
            <person name="Griggs A."/>
            <person name="Gujja S."/>
            <person name="Heiman D."/>
            <person name="Howarth C."/>
            <person name="Larson L."/>
            <person name="Lui A."/>
            <person name="MacDonald P.J.P."/>
            <person name="Montmayeur A."/>
            <person name="Murphy C."/>
            <person name="Neiman D."/>
            <person name="Pearson M."/>
            <person name="Priest M."/>
            <person name="Roberts A."/>
            <person name="Saif S."/>
            <person name="Shea T."/>
            <person name="Shenoy N."/>
            <person name="Sisk P."/>
            <person name="Stolte C."/>
            <person name="Sykes S."/>
            <person name="Wortman J."/>
            <person name="Nusbaum C."/>
            <person name="Birren B."/>
        </authorList>
    </citation>
    <scope>NUCLEOTIDE SEQUENCE</scope>
    <source>
        <strain evidence="10">NIH/UT8656</strain>
    </source>
</reference>
<dbReference type="GO" id="GO:0012505">
    <property type="term" value="C:endomembrane system"/>
    <property type="evidence" value="ECO:0007669"/>
    <property type="project" value="UniProtKB-SubCell"/>
</dbReference>
<evidence type="ECO:0000313" key="10">
    <source>
        <dbReference type="EMBL" id="EHY61134.1"/>
    </source>
</evidence>
<dbReference type="RefSeq" id="XP_009161595.1">
    <property type="nucleotide sequence ID" value="XM_009163347.1"/>
</dbReference>
<dbReference type="Gene3D" id="1.20.1250.20">
    <property type="entry name" value="MFS general substrate transporter like domains"/>
    <property type="match status" value="2"/>
</dbReference>
<keyword evidence="4 8" id="KW-0812">Transmembrane</keyword>
<evidence type="ECO:0000256" key="7">
    <source>
        <dbReference type="SAM" id="MobiDB-lite"/>
    </source>
</evidence>
<feature type="transmembrane region" description="Helical" evidence="8">
    <location>
        <begin position="229"/>
        <end position="247"/>
    </location>
</feature>
<evidence type="ECO:0000256" key="2">
    <source>
        <dbReference type="ARBA" id="ARBA00008335"/>
    </source>
</evidence>
<keyword evidence="11" id="KW-1185">Reference proteome</keyword>
<feature type="transmembrane region" description="Helical" evidence="8">
    <location>
        <begin position="341"/>
        <end position="362"/>
    </location>
</feature>
<dbReference type="PANTHER" id="PTHR23514:SF3">
    <property type="entry name" value="BYPASS OF STOP CODON PROTEIN 6"/>
    <property type="match status" value="1"/>
</dbReference>
<evidence type="ECO:0000256" key="6">
    <source>
        <dbReference type="ARBA" id="ARBA00023136"/>
    </source>
</evidence>
<feature type="transmembrane region" description="Helical" evidence="8">
    <location>
        <begin position="444"/>
        <end position="465"/>
    </location>
</feature>
<dbReference type="PANTHER" id="PTHR23514">
    <property type="entry name" value="BYPASS OF STOP CODON PROTEIN 6"/>
    <property type="match status" value="1"/>
</dbReference>
<feature type="transmembrane region" description="Helical" evidence="8">
    <location>
        <begin position="280"/>
        <end position="304"/>
    </location>
</feature>